<evidence type="ECO:0000313" key="2">
    <source>
        <dbReference type="EMBL" id="QNO45449.1"/>
    </source>
</evidence>
<accession>A0A7G9Y5G0</accession>
<evidence type="ECO:0000313" key="1">
    <source>
        <dbReference type="EMBL" id="QNO43244.1"/>
    </source>
</evidence>
<gene>
    <name evidence="1" type="ORF">CPEMFCDE_00003</name>
    <name evidence="2" type="ORF">HCBNPDKA_00003</name>
</gene>
<dbReference type="EMBL" id="MT630801">
    <property type="protein sequence ID" value="QNO43244.1"/>
    <property type="molecule type" value="Genomic_DNA"/>
</dbReference>
<reference evidence="1" key="1">
    <citation type="submission" date="2020-06" db="EMBL/GenBank/DDBJ databases">
        <title>Unique genomic features of the anaerobic methanotrophic archaea.</title>
        <authorList>
            <person name="Chadwick G.L."/>
            <person name="Skennerton C.T."/>
            <person name="Laso-Perez R."/>
            <person name="Leu A.O."/>
            <person name="Speth D.R."/>
            <person name="Yu H."/>
            <person name="Morgan-Lang C."/>
            <person name="Hatzenpichler R."/>
            <person name="Goudeau D."/>
            <person name="Malmstrom R."/>
            <person name="Brazelton W.J."/>
            <person name="Woyke T."/>
            <person name="Hallam S.J."/>
            <person name="Tyson G.W."/>
            <person name="Wegener G."/>
            <person name="Boetius A."/>
            <person name="Orphan V."/>
        </authorList>
    </citation>
    <scope>NUCLEOTIDE SEQUENCE</scope>
</reference>
<proteinExistence type="predicted"/>
<dbReference type="EMBL" id="MT631121">
    <property type="protein sequence ID" value="QNO45449.1"/>
    <property type="molecule type" value="Genomic_DNA"/>
</dbReference>
<name>A0A7G9Y5G0_9EURY</name>
<sequence length="95" mass="10902">MFAHFVRREHRHRKVAINLHELKGNKTVEPCVCDLIHDLFIPFLRNPLDKLFSLLLDSFIGNPPVDNNGILKHPIHIPDAARENAIMISSFLSLL</sequence>
<organism evidence="1">
    <name type="scientific">Candidatus Methanogaster sp. ANME-2c ERB4</name>
    <dbReference type="NCBI Taxonomy" id="2759911"/>
    <lineage>
        <taxon>Archaea</taxon>
        <taxon>Methanobacteriati</taxon>
        <taxon>Methanobacteriota</taxon>
        <taxon>Stenosarchaea group</taxon>
        <taxon>Methanomicrobia</taxon>
        <taxon>Methanosarcinales</taxon>
        <taxon>ANME-2 cluster</taxon>
        <taxon>Candidatus Methanogasteraceae</taxon>
        <taxon>Candidatus Methanogaster</taxon>
    </lineage>
</organism>
<dbReference type="AlphaFoldDB" id="A0A7G9Y5G0"/>
<protein>
    <submittedName>
        <fullName evidence="1">Uncharacterized protein</fullName>
    </submittedName>
</protein>